<dbReference type="FunFam" id="1.10.10.10:FF:000001">
    <property type="entry name" value="LysR family transcriptional regulator"/>
    <property type="match status" value="1"/>
</dbReference>
<dbReference type="PANTHER" id="PTHR30537:SF17">
    <property type="entry name" value="LYSR-FAMILY REGULATORY PROTEIN"/>
    <property type="match status" value="1"/>
</dbReference>
<evidence type="ECO:0000259" key="5">
    <source>
        <dbReference type="PROSITE" id="PS50931"/>
    </source>
</evidence>
<dbReference type="EMBL" id="VLJS01000089">
    <property type="protein sequence ID" value="TWH05531.1"/>
    <property type="molecule type" value="Genomic_DNA"/>
</dbReference>
<accession>A0A562D8L7</accession>
<comment type="similarity">
    <text evidence="1">Belongs to the LysR transcriptional regulatory family.</text>
</comment>
<keyword evidence="3 6" id="KW-0238">DNA-binding</keyword>
<dbReference type="InterPro" id="IPR058163">
    <property type="entry name" value="LysR-type_TF_proteobact-type"/>
</dbReference>
<evidence type="ECO:0000256" key="2">
    <source>
        <dbReference type="ARBA" id="ARBA00023015"/>
    </source>
</evidence>
<dbReference type="Pfam" id="PF03466">
    <property type="entry name" value="LysR_substrate"/>
    <property type="match status" value="1"/>
</dbReference>
<dbReference type="Gene3D" id="3.40.190.290">
    <property type="match status" value="1"/>
</dbReference>
<dbReference type="Gene3D" id="1.10.10.10">
    <property type="entry name" value="Winged helix-like DNA-binding domain superfamily/Winged helix DNA-binding domain"/>
    <property type="match status" value="1"/>
</dbReference>
<dbReference type="InterPro" id="IPR036388">
    <property type="entry name" value="WH-like_DNA-bd_sf"/>
</dbReference>
<keyword evidence="7" id="KW-1185">Reference proteome</keyword>
<keyword evidence="4" id="KW-0804">Transcription</keyword>
<evidence type="ECO:0000313" key="7">
    <source>
        <dbReference type="Proteomes" id="UP000321583"/>
    </source>
</evidence>
<dbReference type="GO" id="GO:0043565">
    <property type="term" value="F:sequence-specific DNA binding"/>
    <property type="evidence" value="ECO:0007669"/>
    <property type="project" value="TreeGrafter"/>
</dbReference>
<dbReference type="AlphaFoldDB" id="A0A562D8L7"/>
<proteinExistence type="inferred from homology"/>
<dbReference type="PANTHER" id="PTHR30537">
    <property type="entry name" value="HTH-TYPE TRANSCRIPTIONAL REGULATOR"/>
    <property type="match status" value="1"/>
</dbReference>
<dbReference type="Pfam" id="PF00126">
    <property type="entry name" value="HTH_1"/>
    <property type="match status" value="1"/>
</dbReference>
<gene>
    <name evidence="6" type="ORF">L613_005800000120</name>
</gene>
<evidence type="ECO:0000256" key="3">
    <source>
        <dbReference type="ARBA" id="ARBA00023125"/>
    </source>
</evidence>
<dbReference type="GO" id="GO:0006351">
    <property type="term" value="P:DNA-templated transcription"/>
    <property type="evidence" value="ECO:0007669"/>
    <property type="project" value="TreeGrafter"/>
</dbReference>
<dbReference type="InterPro" id="IPR005119">
    <property type="entry name" value="LysR_subst-bd"/>
</dbReference>
<reference evidence="6 7" key="1">
    <citation type="submission" date="2019-07" db="EMBL/GenBank/DDBJ databases">
        <title>Genome sequencing of lignin-degrading bacterial isolates.</title>
        <authorList>
            <person name="Gladden J."/>
        </authorList>
    </citation>
    <scope>NUCLEOTIDE SEQUENCE [LARGE SCALE GENOMIC DNA]</scope>
    <source>
        <strain evidence="6 7">J19</strain>
    </source>
</reference>
<organism evidence="6 7">
    <name type="scientific">Pseudoxanthomonas taiwanensis J19</name>
    <dbReference type="NCBI Taxonomy" id="935569"/>
    <lineage>
        <taxon>Bacteria</taxon>
        <taxon>Pseudomonadati</taxon>
        <taxon>Pseudomonadota</taxon>
        <taxon>Gammaproteobacteria</taxon>
        <taxon>Lysobacterales</taxon>
        <taxon>Lysobacteraceae</taxon>
        <taxon>Pseudoxanthomonas</taxon>
    </lineage>
</organism>
<dbReference type="InterPro" id="IPR000847">
    <property type="entry name" value="LysR_HTH_N"/>
</dbReference>
<protein>
    <submittedName>
        <fullName evidence="6">DNA-binding transcriptional LysR family regulator</fullName>
    </submittedName>
</protein>
<dbReference type="SUPFAM" id="SSF46785">
    <property type="entry name" value="Winged helix' DNA-binding domain"/>
    <property type="match status" value="1"/>
</dbReference>
<dbReference type="RefSeq" id="WP_147208982.1">
    <property type="nucleotide sequence ID" value="NZ_VLJS01000089.1"/>
</dbReference>
<dbReference type="Proteomes" id="UP000321583">
    <property type="component" value="Unassembled WGS sequence"/>
</dbReference>
<sequence length="302" mass="32830">MDRFDAMQAFVRVAETGSFTRAATDLGLARATVTQLVQQLEARLRVRLLDRTTRRVSLTADGSAFLERALRLLADLDDAETGLPGQAAAARGRLRVDMPSPLARLVVVPALPAFHARHPEIELVLGASDRVVDLMGANVDCVVRGGELADGSLVARRLARLALGVYAAPAYLERHGTPAHPGELEGAAHRSVGFLWASSGRPLQPVLRRGTEQVQVRARPRLAVDDGNAYQAAVLAGLGVAWMPRYMAEVHVARGELVELFADWRLASMPLSLAWRPRPQVGARLRAFIDWMVELMAPYDAG</sequence>
<dbReference type="PROSITE" id="PS50931">
    <property type="entry name" value="HTH_LYSR"/>
    <property type="match status" value="1"/>
</dbReference>
<feature type="domain" description="HTH lysR-type" evidence="5">
    <location>
        <begin position="1"/>
        <end position="59"/>
    </location>
</feature>
<evidence type="ECO:0000313" key="6">
    <source>
        <dbReference type="EMBL" id="TWH05531.1"/>
    </source>
</evidence>
<dbReference type="SUPFAM" id="SSF53850">
    <property type="entry name" value="Periplasmic binding protein-like II"/>
    <property type="match status" value="1"/>
</dbReference>
<dbReference type="OrthoDB" id="9810065at2"/>
<evidence type="ECO:0000256" key="1">
    <source>
        <dbReference type="ARBA" id="ARBA00009437"/>
    </source>
</evidence>
<comment type="caution">
    <text evidence="6">The sequence shown here is derived from an EMBL/GenBank/DDBJ whole genome shotgun (WGS) entry which is preliminary data.</text>
</comment>
<dbReference type="InterPro" id="IPR036390">
    <property type="entry name" value="WH_DNA-bd_sf"/>
</dbReference>
<dbReference type="CDD" id="cd08472">
    <property type="entry name" value="PBP2_CrgA_like_3"/>
    <property type="match status" value="1"/>
</dbReference>
<dbReference type="GO" id="GO:0003700">
    <property type="term" value="F:DNA-binding transcription factor activity"/>
    <property type="evidence" value="ECO:0007669"/>
    <property type="project" value="InterPro"/>
</dbReference>
<keyword evidence="2" id="KW-0805">Transcription regulation</keyword>
<name>A0A562D8L7_9GAMM</name>
<evidence type="ECO:0000256" key="4">
    <source>
        <dbReference type="ARBA" id="ARBA00023163"/>
    </source>
</evidence>